<dbReference type="PANTHER" id="PTHR43798">
    <property type="entry name" value="MONOACYLGLYCEROL LIPASE"/>
    <property type="match status" value="1"/>
</dbReference>
<gene>
    <name evidence="2" type="ORF">CWM47_20990</name>
</gene>
<evidence type="ECO:0000259" key="1">
    <source>
        <dbReference type="Pfam" id="PF00561"/>
    </source>
</evidence>
<protein>
    <recommendedName>
        <fullName evidence="1">AB hydrolase-1 domain-containing protein</fullName>
    </recommendedName>
</protein>
<dbReference type="KEGG" id="spir:CWM47_20990"/>
<evidence type="ECO:0000313" key="2">
    <source>
        <dbReference type="EMBL" id="AUD04087.1"/>
    </source>
</evidence>
<dbReference type="InterPro" id="IPR050266">
    <property type="entry name" value="AB_hydrolase_sf"/>
</dbReference>
<evidence type="ECO:0000313" key="3">
    <source>
        <dbReference type="Proteomes" id="UP000232883"/>
    </source>
</evidence>
<dbReference type="Proteomes" id="UP000232883">
    <property type="component" value="Chromosome"/>
</dbReference>
<dbReference type="Pfam" id="PF00561">
    <property type="entry name" value="Abhydrolase_1"/>
    <property type="match status" value="1"/>
</dbReference>
<dbReference type="RefSeq" id="WP_100990153.1">
    <property type="nucleotide sequence ID" value="NZ_CP025096.1"/>
</dbReference>
<dbReference type="InterPro" id="IPR000073">
    <property type="entry name" value="AB_hydrolase_1"/>
</dbReference>
<feature type="domain" description="AB hydrolase-1" evidence="1">
    <location>
        <begin position="46"/>
        <end position="171"/>
    </location>
</feature>
<reference evidence="2 3" key="1">
    <citation type="submission" date="2017-11" db="EMBL/GenBank/DDBJ databases">
        <title>Taxonomic description and genome sequences of Spirosoma HA7 sp. nov., isolated from pollen microhabitat of Corylus avellana.</title>
        <authorList>
            <person name="Ambika Manirajan B."/>
            <person name="Suarez C."/>
            <person name="Ratering S."/>
            <person name="Geissler-Plaum R."/>
            <person name="Cardinale M."/>
            <person name="Sylvia S."/>
        </authorList>
    </citation>
    <scope>NUCLEOTIDE SEQUENCE [LARGE SCALE GENOMIC DNA]</scope>
    <source>
        <strain evidence="2 3">HA7</strain>
    </source>
</reference>
<organism evidence="2 3">
    <name type="scientific">Spirosoma pollinicola</name>
    <dbReference type="NCBI Taxonomy" id="2057025"/>
    <lineage>
        <taxon>Bacteria</taxon>
        <taxon>Pseudomonadati</taxon>
        <taxon>Bacteroidota</taxon>
        <taxon>Cytophagia</taxon>
        <taxon>Cytophagales</taxon>
        <taxon>Cytophagaceae</taxon>
        <taxon>Spirosoma</taxon>
    </lineage>
</organism>
<keyword evidence="3" id="KW-1185">Reference proteome</keyword>
<dbReference type="EMBL" id="CP025096">
    <property type="protein sequence ID" value="AUD04087.1"/>
    <property type="molecule type" value="Genomic_DNA"/>
</dbReference>
<name>A0A2K8Z2J1_9BACT</name>
<proteinExistence type="predicted"/>
<sequence length="268" mass="30827">MKYFLQIVLIGLSLVINVNVNAQLLDTIVDAHPYRLHFRLVKGEKPPILFESGGGQDASQWDSIALIVHQRLQATVITYDRAGFGQSSFDTAGYTILQEIKSLETALQQLGYSNKNLLLIGHSLGAFYNRVYAARHPAQVKGIILVDPRLPSYADMRFARIYFQSLNRKDYEAEYMSLYYLLARMERTSDYVRQVPLPFTIPLLDIMAERGPFLDAKENERFKADQRNLVKGHRNRRLLYVEGTSHNIPHDKPALLIEQIVSFYRQHL</sequence>
<dbReference type="OrthoDB" id="59888at2"/>
<dbReference type="SUPFAM" id="SSF53474">
    <property type="entry name" value="alpha/beta-Hydrolases"/>
    <property type="match status" value="1"/>
</dbReference>
<accession>A0A2K8Z2J1</accession>
<dbReference type="AlphaFoldDB" id="A0A2K8Z2J1"/>
<dbReference type="Gene3D" id="3.40.50.1820">
    <property type="entry name" value="alpha/beta hydrolase"/>
    <property type="match status" value="1"/>
</dbReference>
<dbReference type="InterPro" id="IPR029058">
    <property type="entry name" value="AB_hydrolase_fold"/>
</dbReference>